<sequence length="273" mass="30735">MARKPAATVKMPYDKEILKEVSAQIAIWMSTIIDESKYKLIEDELKDLELKEGPALDFLDDLLENVLDKTHPNQVGDLSDGKYESLSEGVEDERVQPQIQQSQDKTGEIETNQIHDSKLQENNIEETLKEPKGVIDTHRPHFNVPEHIEHDLAEKDSFNETKEALKTSKEFDNLTLTPTDPPSALIDDSSNNNAQAEMKEMLDPIEVSLNNPIKEILDGIDDSSMQLKPIKDTYNVLINPDSKNTNLIHDGIIKEAVAEATESLKEKISVPEI</sequence>
<reference evidence="2" key="1">
    <citation type="submission" date="2020-11" db="EMBL/GenBank/DDBJ databases">
        <authorList>
            <person name="Whiteford S."/>
        </authorList>
    </citation>
    <scope>NUCLEOTIDE SEQUENCE</scope>
</reference>
<accession>A0A8S4G7L9</accession>
<gene>
    <name evidence="2" type="ORF">PLXY2_LOCUS13903</name>
</gene>
<evidence type="ECO:0000256" key="1">
    <source>
        <dbReference type="SAM" id="MobiDB-lite"/>
    </source>
</evidence>
<protein>
    <submittedName>
        <fullName evidence="2">(diamondback moth) hypothetical protein</fullName>
    </submittedName>
</protein>
<feature type="region of interest" description="Disordered" evidence="1">
    <location>
        <begin position="86"/>
        <end position="107"/>
    </location>
</feature>
<name>A0A8S4G7L9_PLUXY</name>
<evidence type="ECO:0000313" key="2">
    <source>
        <dbReference type="EMBL" id="CAG9135661.1"/>
    </source>
</evidence>
<dbReference type="AlphaFoldDB" id="A0A8S4G7L9"/>
<dbReference type="EMBL" id="CAJHNJ030000109">
    <property type="protein sequence ID" value="CAG9135661.1"/>
    <property type="molecule type" value="Genomic_DNA"/>
</dbReference>
<dbReference type="Proteomes" id="UP000653454">
    <property type="component" value="Unassembled WGS sequence"/>
</dbReference>
<keyword evidence="3" id="KW-1185">Reference proteome</keyword>
<comment type="caution">
    <text evidence="2">The sequence shown here is derived from an EMBL/GenBank/DDBJ whole genome shotgun (WGS) entry which is preliminary data.</text>
</comment>
<proteinExistence type="predicted"/>
<organism evidence="2 3">
    <name type="scientific">Plutella xylostella</name>
    <name type="common">Diamondback moth</name>
    <name type="synonym">Plutella maculipennis</name>
    <dbReference type="NCBI Taxonomy" id="51655"/>
    <lineage>
        <taxon>Eukaryota</taxon>
        <taxon>Metazoa</taxon>
        <taxon>Ecdysozoa</taxon>
        <taxon>Arthropoda</taxon>
        <taxon>Hexapoda</taxon>
        <taxon>Insecta</taxon>
        <taxon>Pterygota</taxon>
        <taxon>Neoptera</taxon>
        <taxon>Endopterygota</taxon>
        <taxon>Lepidoptera</taxon>
        <taxon>Glossata</taxon>
        <taxon>Ditrysia</taxon>
        <taxon>Yponomeutoidea</taxon>
        <taxon>Plutellidae</taxon>
        <taxon>Plutella</taxon>
    </lineage>
</organism>
<evidence type="ECO:0000313" key="3">
    <source>
        <dbReference type="Proteomes" id="UP000653454"/>
    </source>
</evidence>